<dbReference type="NCBIfam" id="TIGR00044">
    <property type="entry name" value="YggS family pyridoxal phosphate-dependent enzyme"/>
    <property type="match status" value="1"/>
</dbReference>
<evidence type="ECO:0000259" key="5">
    <source>
        <dbReference type="Pfam" id="PF01168"/>
    </source>
</evidence>
<dbReference type="FunFam" id="3.20.20.10:FF:000018">
    <property type="entry name" value="Pyridoxal phosphate homeostasis protein"/>
    <property type="match status" value="1"/>
</dbReference>
<comment type="cofactor">
    <cofactor evidence="3">
        <name>pyridoxal 5'-phosphate</name>
        <dbReference type="ChEBI" id="CHEBI:597326"/>
    </cofactor>
</comment>
<proteinExistence type="inferred from homology"/>
<evidence type="ECO:0000256" key="4">
    <source>
        <dbReference type="RuleBase" id="RU004514"/>
    </source>
</evidence>
<comment type="similarity">
    <text evidence="2 4">Belongs to the pyridoxal phosphate-binding protein YggS/PROSC family.</text>
</comment>
<dbReference type="PANTHER" id="PTHR10146:SF14">
    <property type="entry name" value="PYRIDOXAL PHOSPHATE HOMEOSTASIS PROTEIN"/>
    <property type="match status" value="1"/>
</dbReference>
<dbReference type="CDD" id="cd06824">
    <property type="entry name" value="PLPDE_III_Yggs_like"/>
    <property type="match status" value="1"/>
</dbReference>
<name>W0DQE1_9GAMM</name>
<gene>
    <name evidence="6" type="ORF">THIAE_01740</name>
</gene>
<dbReference type="AlphaFoldDB" id="W0DQE1"/>
<dbReference type="RefSeq" id="WP_006459770.1">
    <property type="nucleotide sequence ID" value="NZ_CP007030.1"/>
</dbReference>
<evidence type="ECO:0000313" key="6">
    <source>
        <dbReference type="EMBL" id="AHF00657.1"/>
    </source>
</evidence>
<protein>
    <recommendedName>
        <fullName evidence="2">Pyridoxal phosphate homeostasis protein</fullName>
        <shortName evidence="2">PLP homeostasis protein</shortName>
    </recommendedName>
</protein>
<dbReference type="HOGENOM" id="CLU_059988_0_1_6"/>
<dbReference type="STRING" id="717772.THIAE_01740"/>
<dbReference type="GO" id="GO:0030170">
    <property type="term" value="F:pyridoxal phosphate binding"/>
    <property type="evidence" value="ECO:0007669"/>
    <property type="project" value="UniProtKB-UniRule"/>
</dbReference>
<dbReference type="EMBL" id="CP007030">
    <property type="protein sequence ID" value="AHF00657.1"/>
    <property type="molecule type" value="Genomic_DNA"/>
</dbReference>
<dbReference type="InterPro" id="IPR011078">
    <property type="entry name" value="PyrdxlP_homeostasis"/>
</dbReference>
<dbReference type="InterPro" id="IPR001608">
    <property type="entry name" value="Ala_racemase_N"/>
</dbReference>
<dbReference type="Proteomes" id="UP000005380">
    <property type="component" value="Chromosome"/>
</dbReference>
<dbReference type="SUPFAM" id="SSF51419">
    <property type="entry name" value="PLP-binding barrel"/>
    <property type="match status" value="1"/>
</dbReference>
<dbReference type="InParanoid" id="W0DQE1"/>
<dbReference type="KEGG" id="tao:THIAE_01740"/>
<evidence type="ECO:0000256" key="2">
    <source>
        <dbReference type="HAMAP-Rule" id="MF_02087"/>
    </source>
</evidence>
<dbReference type="InterPro" id="IPR029066">
    <property type="entry name" value="PLP-binding_barrel"/>
</dbReference>
<dbReference type="FunCoup" id="W0DQE1">
    <property type="interactions" value="450"/>
</dbReference>
<feature type="domain" description="Alanine racemase N-terminal" evidence="5">
    <location>
        <begin position="12"/>
        <end position="228"/>
    </location>
</feature>
<sequence length="231" mass="25267">MTPQDYAHNFAQVKHRINQACLQANRDPNDVSLLAVSKTQPAAAVAAFIALGQRAFGENYLQDALPKIAVHPDATWHFIGPIQSNKTKPIAEHFDWVESVDRLKIAQRLSAQRPTDRAPLNILLQVNISQEESKSGFLPAELIAAAQEMALLPGLVIRGLMAIPAATDDMAAQRQAFAQMRVLFEQLQTTLPQHPIDTLSMGMSNDLEAAILEGATQIRIGTDLFGARVKS</sequence>
<keyword evidence="1 2" id="KW-0663">Pyridoxal phosphate</keyword>
<feature type="modified residue" description="N6-(pyridoxal phosphate)lysine" evidence="2 3">
    <location>
        <position position="38"/>
    </location>
</feature>
<dbReference type="PIRSF" id="PIRSF004848">
    <property type="entry name" value="YBL036c_PLPDEIII"/>
    <property type="match status" value="1"/>
</dbReference>
<dbReference type="Pfam" id="PF01168">
    <property type="entry name" value="Ala_racemase_N"/>
    <property type="match status" value="1"/>
</dbReference>
<evidence type="ECO:0000256" key="3">
    <source>
        <dbReference type="PIRSR" id="PIRSR004848-1"/>
    </source>
</evidence>
<comment type="function">
    <text evidence="2">Pyridoxal 5'-phosphate (PLP)-binding protein, which is involved in PLP homeostasis.</text>
</comment>
<dbReference type="Gene3D" id="3.20.20.10">
    <property type="entry name" value="Alanine racemase"/>
    <property type="match status" value="1"/>
</dbReference>
<dbReference type="PANTHER" id="PTHR10146">
    <property type="entry name" value="PROLINE SYNTHETASE CO-TRANSCRIBED BACTERIAL HOMOLOG PROTEIN"/>
    <property type="match status" value="1"/>
</dbReference>
<accession>W0DQE1</accession>
<keyword evidence="7" id="KW-1185">Reference proteome</keyword>
<dbReference type="eggNOG" id="COG0325">
    <property type="taxonomic scope" value="Bacteria"/>
</dbReference>
<dbReference type="OrthoDB" id="9804072at2"/>
<reference evidence="6 7" key="1">
    <citation type="submission" date="2013-12" db="EMBL/GenBank/DDBJ databases">
        <authorList>
            <consortium name="DOE Joint Genome Institute"/>
            <person name="Kappler U."/>
            <person name="Huntemann M."/>
            <person name="Han J."/>
            <person name="Chen A."/>
            <person name="Kyrpides N."/>
            <person name="Mavromatis K."/>
            <person name="Markowitz V."/>
            <person name="Palaniappan K."/>
            <person name="Ivanova N."/>
            <person name="Schaumberg A."/>
            <person name="Pati A."/>
            <person name="Liolios K."/>
            <person name="Nordberg H.P."/>
            <person name="Cantor M.N."/>
            <person name="Hua S.X."/>
            <person name="Woyke T."/>
        </authorList>
    </citation>
    <scope>NUCLEOTIDE SEQUENCE [LARGE SCALE GENOMIC DNA]</scope>
    <source>
        <strain evidence="7">AL2</strain>
    </source>
</reference>
<evidence type="ECO:0000256" key="1">
    <source>
        <dbReference type="ARBA" id="ARBA00022898"/>
    </source>
</evidence>
<dbReference type="HAMAP" id="MF_02087">
    <property type="entry name" value="PLP_homeostasis"/>
    <property type="match status" value="1"/>
</dbReference>
<dbReference type="PROSITE" id="PS01211">
    <property type="entry name" value="UPF0001"/>
    <property type="match status" value="1"/>
</dbReference>
<organism evidence="6 7">
    <name type="scientific">Thiomicrospira aerophila AL3</name>
    <dbReference type="NCBI Taxonomy" id="717772"/>
    <lineage>
        <taxon>Bacteria</taxon>
        <taxon>Pseudomonadati</taxon>
        <taxon>Pseudomonadota</taxon>
        <taxon>Gammaproteobacteria</taxon>
        <taxon>Thiotrichales</taxon>
        <taxon>Piscirickettsiaceae</taxon>
        <taxon>Thiomicrospira</taxon>
    </lineage>
</organism>
<evidence type="ECO:0000313" key="7">
    <source>
        <dbReference type="Proteomes" id="UP000005380"/>
    </source>
</evidence>